<dbReference type="RefSeq" id="XP_065676281.1">
    <property type="nucleotide sequence ID" value="XM_065820209.1"/>
</dbReference>
<name>A0ABM4DNX7_HYDVU</name>
<keyword evidence="9" id="KW-1185">Reference proteome</keyword>
<dbReference type="RefSeq" id="XP_065676283.1">
    <property type="nucleotide sequence ID" value="XM_065820211.1"/>
</dbReference>
<dbReference type="PANTHER" id="PTHR12011:SF347">
    <property type="entry name" value="FI21270P1-RELATED"/>
    <property type="match status" value="1"/>
</dbReference>
<proteinExistence type="predicted"/>
<keyword evidence="7" id="KW-0732">Signal</keyword>
<feature type="compositionally biased region" description="Polar residues" evidence="5">
    <location>
        <begin position="636"/>
        <end position="647"/>
    </location>
</feature>
<evidence type="ECO:0000256" key="5">
    <source>
        <dbReference type="SAM" id="MobiDB-lite"/>
    </source>
</evidence>
<evidence type="ECO:0000313" key="14">
    <source>
        <dbReference type="RefSeq" id="XP_065676285.1"/>
    </source>
</evidence>
<keyword evidence="2 6" id="KW-0812">Transmembrane</keyword>
<evidence type="ECO:0000313" key="10">
    <source>
        <dbReference type="RefSeq" id="XP_065676281.1"/>
    </source>
</evidence>
<dbReference type="Gene3D" id="1.20.1070.10">
    <property type="entry name" value="Rhodopsin 7-helix transmembrane proteins"/>
    <property type="match status" value="1"/>
</dbReference>
<dbReference type="GeneID" id="100198560"/>
<evidence type="ECO:0000313" key="9">
    <source>
        <dbReference type="Proteomes" id="UP001652625"/>
    </source>
</evidence>
<evidence type="ECO:0000313" key="15">
    <source>
        <dbReference type="RefSeq" id="XP_065676287.1"/>
    </source>
</evidence>
<evidence type="ECO:0000256" key="3">
    <source>
        <dbReference type="ARBA" id="ARBA00022989"/>
    </source>
</evidence>
<dbReference type="InterPro" id="IPR046338">
    <property type="entry name" value="GAIN_dom_sf"/>
</dbReference>
<dbReference type="PRINTS" id="PR00249">
    <property type="entry name" value="GPCRSECRETIN"/>
</dbReference>
<accession>A0ABM4DNX7</accession>
<dbReference type="InterPro" id="IPR000832">
    <property type="entry name" value="GPCR_2_secretin-like"/>
</dbReference>
<evidence type="ECO:0000313" key="13">
    <source>
        <dbReference type="RefSeq" id="XP_065676284.1"/>
    </source>
</evidence>
<feature type="transmembrane region" description="Helical" evidence="6">
    <location>
        <begin position="1025"/>
        <end position="1048"/>
    </location>
</feature>
<comment type="subcellular location">
    <subcellularLocation>
        <location evidence="1">Membrane</location>
        <topology evidence="1">Multi-pass membrane protein</topology>
    </subcellularLocation>
</comment>
<feature type="transmembrane region" description="Helical" evidence="6">
    <location>
        <begin position="1087"/>
        <end position="1113"/>
    </location>
</feature>
<feature type="transmembrane region" description="Helical" evidence="6">
    <location>
        <begin position="1166"/>
        <end position="1192"/>
    </location>
</feature>
<reference evidence="10 11" key="1">
    <citation type="submission" date="2025-05" db="UniProtKB">
        <authorList>
            <consortium name="RefSeq"/>
        </authorList>
    </citation>
    <scope>IDENTIFICATION</scope>
</reference>
<feature type="transmembrane region" description="Helical" evidence="6">
    <location>
        <begin position="1213"/>
        <end position="1235"/>
    </location>
</feature>
<evidence type="ECO:0000256" key="7">
    <source>
        <dbReference type="SAM" id="SignalP"/>
    </source>
</evidence>
<dbReference type="Gene3D" id="2.60.220.50">
    <property type="match status" value="1"/>
</dbReference>
<dbReference type="RefSeq" id="XP_065676287.1">
    <property type="nucleotide sequence ID" value="XM_065820215.1"/>
</dbReference>
<feature type="chain" id="PRO_5045026055" evidence="7">
    <location>
        <begin position="21"/>
        <end position="1355"/>
    </location>
</feature>
<dbReference type="InterPro" id="IPR017981">
    <property type="entry name" value="GPCR_2-like_7TM"/>
</dbReference>
<keyword evidence="3 6" id="KW-1133">Transmembrane helix</keyword>
<evidence type="ECO:0000313" key="12">
    <source>
        <dbReference type="RefSeq" id="XP_065676283.1"/>
    </source>
</evidence>
<evidence type="ECO:0000256" key="6">
    <source>
        <dbReference type="SAM" id="Phobius"/>
    </source>
</evidence>
<organism evidence="9 10">
    <name type="scientific">Hydra vulgaris</name>
    <name type="common">Hydra</name>
    <name type="synonym">Hydra attenuata</name>
    <dbReference type="NCBI Taxonomy" id="6087"/>
    <lineage>
        <taxon>Eukaryota</taxon>
        <taxon>Metazoa</taxon>
        <taxon>Cnidaria</taxon>
        <taxon>Hydrozoa</taxon>
        <taxon>Hydroidolina</taxon>
        <taxon>Anthoathecata</taxon>
        <taxon>Aplanulata</taxon>
        <taxon>Hydridae</taxon>
        <taxon>Hydra</taxon>
    </lineage>
</organism>
<feature type="domain" description="G-protein coupled receptors family 2 profile 2" evidence="8">
    <location>
        <begin position="1023"/>
        <end position="1265"/>
    </location>
</feature>
<dbReference type="PANTHER" id="PTHR12011">
    <property type="entry name" value="ADHESION G-PROTEIN COUPLED RECEPTOR"/>
    <property type="match status" value="1"/>
</dbReference>
<feature type="signal peptide" evidence="7">
    <location>
        <begin position="1"/>
        <end position="20"/>
    </location>
</feature>
<evidence type="ECO:0000256" key="2">
    <source>
        <dbReference type="ARBA" id="ARBA00022692"/>
    </source>
</evidence>
<keyword evidence="10 11" id="KW-0675">Receptor</keyword>
<dbReference type="RefSeq" id="XP_065676284.1">
    <property type="nucleotide sequence ID" value="XM_065820212.1"/>
</dbReference>
<gene>
    <name evidence="10 11 12 13 14 15" type="primary">LOC100198560</name>
</gene>
<protein>
    <submittedName>
        <fullName evidence="10 11">Adhesion G-protein coupled receptor G4 isoform X5</fullName>
    </submittedName>
</protein>
<dbReference type="PROSITE" id="PS50261">
    <property type="entry name" value="G_PROTEIN_RECEP_F2_4"/>
    <property type="match status" value="1"/>
</dbReference>
<dbReference type="Pfam" id="PF00002">
    <property type="entry name" value="7tm_2"/>
    <property type="match status" value="1"/>
</dbReference>
<feature type="transmembrane region" description="Helical" evidence="6">
    <location>
        <begin position="1125"/>
        <end position="1146"/>
    </location>
</feature>
<dbReference type="Proteomes" id="UP001652625">
    <property type="component" value="Chromosome 15"/>
</dbReference>
<evidence type="ECO:0000256" key="4">
    <source>
        <dbReference type="ARBA" id="ARBA00023136"/>
    </source>
</evidence>
<sequence>MFYLAFKLMVTFQFVCNLRCEQEILVTEINTDNSVLQINSCNTTGEIEYQSVTIFNKLWETKTIAFNISTEECDFNNINKLYLTGQNGLKLVFDSSFQLKTKLKVGGGLFTIKYTNSDIPARYLGGFTYDSKTCTTSTHQFHCPEGVGPGANQNGATNGFDKNGVSIWGEDYGNGDVYLGGSVGPQVDLLGSPGNGGGVFILFVNGNLFVNADISADGYENQDNKNCSGGSAGGFILIKANEIRISDNVSIHANGGSSGRNKSSFYCTNGGAGGIISLNTLYFNGDIKSLSVRGGMGIKPGNSGKIIVQTVFRKDLIINTTSCVLQSSDYPNFTFYGKIIEKKNKSCLLDSKCEFTFMHSVKILQFVKLKLTGSNQLSFVIKSGGMEVFTKLNFLANCSSSEVKYLCSFNNEDNETIAIGGLIEIVVEHGNLSLFASIEAGSFKTEHDSHCKSSSGTILIQADYINFKTNESFLSVLGSKNGGEGGLIRIIGKIVSDYANSSSIEYHHIKIESDAEQGVKGYFLVFESLDSFIASTKNSLSTSRSTQTSSLSMTDTPRATLMSSSLTKQPEQVTSYTTVETYTDATRSPISKDNSSETGIMLTNPTTLDTANTTTVKITDSSSTIFLISKNVTSTSTPINKDNSSETGVMPTNPTTLDTTNITTVKMTDSSSTMFFTSKNVTSTSTPINKDVTLSSYIGTSTTRIYTNDYNVTTTASMFALNTTVEIEVNIESKIEVINSISINNSNFEPFVNALLNIAKNKLSEKASSILVDAVEKVALYPYNYTNLESISNILSKVVQLCDYMISSSLKSSAGEFTNIEVVSGSLASSLELISLKIGTFLNDSYLAYNLEIGKINLDVEIFNYTEPIKSFPKDCRRKHCDKVEIPMDIFQNKTTATTVTIVSMKLHQEDYSNSGQAIYKNNSWKAVSSIISVSVNNTVVLPFIKPIVLRQKIYTPTNYLYKLSAGYWKNTKRSPKCWAFDGLSIKSQKGNEVVIHSYHMTTFAILMQVTELKISDNDKLALSWIGYLGCGLSLFSYMFTFAIYYLIRSLLTERSLIHLNLVISLSIAQTVFLLGITATYNKSLCTFIAVLLHYFFTAAFGWMLCEGIHLYVKIVSVYNNWAKMYFYHCIGWGTPIIIVSISAAIRSDGYGTEEHCWISINDGLIWAFVGPVILVILINVVVMVMVIKILVSSLNDPVSLNMIELRQKIRASLKGMVILLPILGITWTFGIFAVNSNAIVYQYIFTLSSSVQGVFIFLLHCIGNTEVRSALKRLHENRLQNKTVKKKLSFLRTIAENLRNLVFHESKVYTLNSPKVTNLSYVQTKNSSSFYSLNNAELTSHENHSNNTNVDIKV</sequence>
<dbReference type="InterPro" id="IPR017983">
    <property type="entry name" value="GPCR_2_secretin-like_CS"/>
</dbReference>
<dbReference type="PROSITE" id="PS00650">
    <property type="entry name" value="G_PROTEIN_RECEP_F2_2"/>
    <property type="match status" value="1"/>
</dbReference>
<evidence type="ECO:0000259" key="8">
    <source>
        <dbReference type="PROSITE" id="PS50261"/>
    </source>
</evidence>
<feature type="transmembrane region" description="Helical" evidence="6">
    <location>
        <begin position="1241"/>
        <end position="1264"/>
    </location>
</feature>
<evidence type="ECO:0000256" key="1">
    <source>
        <dbReference type="ARBA" id="ARBA00004141"/>
    </source>
</evidence>
<keyword evidence="4 6" id="KW-0472">Membrane</keyword>
<dbReference type="RefSeq" id="XP_065676282.1">
    <property type="nucleotide sequence ID" value="XM_065820210.1"/>
</dbReference>
<feature type="region of interest" description="Disordered" evidence="5">
    <location>
        <begin position="636"/>
        <end position="659"/>
    </location>
</feature>
<dbReference type="RefSeq" id="XP_065676285.1">
    <property type="nucleotide sequence ID" value="XM_065820213.1"/>
</dbReference>
<feature type="transmembrane region" description="Helical" evidence="6">
    <location>
        <begin position="1060"/>
        <end position="1081"/>
    </location>
</feature>
<evidence type="ECO:0000313" key="11">
    <source>
        <dbReference type="RefSeq" id="XP_065676282.1"/>
    </source>
</evidence>